<evidence type="ECO:0000313" key="9">
    <source>
        <dbReference type="EMBL" id="HDD52882.1"/>
    </source>
</evidence>
<feature type="transmembrane region" description="Helical" evidence="8">
    <location>
        <begin position="48"/>
        <end position="66"/>
    </location>
</feature>
<feature type="transmembrane region" description="Helical" evidence="8">
    <location>
        <begin position="176"/>
        <end position="199"/>
    </location>
</feature>
<keyword evidence="6 8" id="KW-1133">Transmembrane helix</keyword>
<sequence length="318" mass="34018">MRILFFVVLLGACLFSLFLGPVKTSPSHLNKETFFILWNFRLPRVVFAAVNGAMLGLSGSLYQLVLRNPLADGFTTGTASASALGAVVAISLGFPAFLVPFPALLGGLLGLVFVYRLSSRSGVVSPVTMVLAGIVVNIVSSSGISFLKYLFEESLSSVVFWLMGGFFLVDWSKIGVCLTVLLAILAYSLFDALSFNLLALDRYSAASSGVDVDGLRRRLFLLATALVALSVSFTGIIGFVGLIVPHVARALFGSDMRENVYYSTLMGAMLLVVADALSRVVVPQGAELPVGIITSLAGGSFFLWLLFKKREGLWYAEG</sequence>
<proteinExistence type="inferred from homology"/>
<comment type="caution">
    <text evidence="9">The sequence shown here is derived from an EMBL/GenBank/DDBJ whole genome shotgun (WGS) entry which is preliminary data.</text>
</comment>
<dbReference type="Pfam" id="PF01032">
    <property type="entry name" value="FecCD"/>
    <property type="match status" value="1"/>
</dbReference>
<evidence type="ECO:0000256" key="1">
    <source>
        <dbReference type="ARBA" id="ARBA00004651"/>
    </source>
</evidence>
<comment type="similarity">
    <text evidence="2">Belongs to the binding-protein-dependent transport system permease family. FecCD subfamily.</text>
</comment>
<name>A0A7C0U607_9BACT</name>
<dbReference type="CDD" id="cd06550">
    <property type="entry name" value="TM_ABC_iron-siderophores_like"/>
    <property type="match status" value="1"/>
</dbReference>
<dbReference type="InterPro" id="IPR037294">
    <property type="entry name" value="ABC_BtuC-like"/>
</dbReference>
<evidence type="ECO:0000256" key="5">
    <source>
        <dbReference type="ARBA" id="ARBA00022692"/>
    </source>
</evidence>
<evidence type="ECO:0000256" key="8">
    <source>
        <dbReference type="SAM" id="Phobius"/>
    </source>
</evidence>
<feature type="transmembrane region" description="Helical" evidence="8">
    <location>
        <begin position="73"/>
        <end position="91"/>
    </location>
</feature>
<feature type="transmembrane region" description="Helical" evidence="8">
    <location>
        <begin position="219"/>
        <end position="248"/>
    </location>
</feature>
<evidence type="ECO:0000256" key="6">
    <source>
        <dbReference type="ARBA" id="ARBA00022989"/>
    </source>
</evidence>
<keyword evidence="7 8" id="KW-0472">Membrane</keyword>
<dbReference type="GO" id="GO:0005886">
    <property type="term" value="C:plasma membrane"/>
    <property type="evidence" value="ECO:0007669"/>
    <property type="project" value="UniProtKB-SubCell"/>
</dbReference>
<dbReference type="Gene3D" id="1.10.3470.10">
    <property type="entry name" value="ABC transporter involved in vitamin B12 uptake, BtuC"/>
    <property type="match status" value="1"/>
</dbReference>
<feature type="transmembrane region" description="Helical" evidence="8">
    <location>
        <begin position="127"/>
        <end position="147"/>
    </location>
</feature>
<dbReference type="PANTHER" id="PTHR30472:SF25">
    <property type="entry name" value="ABC TRANSPORTER PERMEASE PROTEIN MJ0876-RELATED"/>
    <property type="match status" value="1"/>
</dbReference>
<keyword evidence="3" id="KW-0813">Transport</keyword>
<gene>
    <name evidence="9" type="ORF">ENF32_02280</name>
</gene>
<accession>A0A7C0U607</accession>
<feature type="transmembrane region" description="Helical" evidence="8">
    <location>
        <begin position="153"/>
        <end position="169"/>
    </location>
</feature>
<evidence type="ECO:0000256" key="3">
    <source>
        <dbReference type="ARBA" id="ARBA00022448"/>
    </source>
</evidence>
<organism evidence="9">
    <name type="scientific">Thermosulfidibacter takaii</name>
    <dbReference type="NCBI Taxonomy" id="412593"/>
    <lineage>
        <taxon>Bacteria</taxon>
        <taxon>Pseudomonadati</taxon>
        <taxon>Thermosulfidibacterota</taxon>
        <taxon>Thermosulfidibacteria</taxon>
        <taxon>Thermosulfidibacterales</taxon>
        <taxon>Thermosulfidibacteraceae</taxon>
    </lineage>
</organism>
<protein>
    <submittedName>
        <fullName evidence="9">Iron ABC transporter permease</fullName>
    </submittedName>
</protein>
<evidence type="ECO:0000256" key="4">
    <source>
        <dbReference type="ARBA" id="ARBA00022475"/>
    </source>
</evidence>
<dbReference type="PANTHER" id="PTHR30472">
    <property type="entry name" value="FERRIC ENTEROBACTIN TRANSPORT SYSTEM PERMEASE PROTEIN"/>
    <property type="match status" value="1"/>
</dbReference>
<dbReference type="InterPro" id="IPR000522">
    <property type="entry name" value="ABC_transptr_permease_BtuC"/>
</dbReference>
<keyword evidence="5 8" id="KW-0812">Transmembrane</keyword>
<dbReference type="Proteomes" id="UP000885690">
    <property type="component" value="Unassembled WGS sequence"/>
</dbReference>
<evidence type="ECO:0000256" key="2">
    <source>
        <dbReference type="ARBA" id="ARBA00007935"/>
    </source>
</evidence>
<evidence type="ECO:0000256" key="7">
    <source>
        <dbReference type="ARBA" id="ARBA00023136"/>
    </source>
</evidence>
<dbReference type="AlphaFoldDB" id="A0A7C0U607"/>
<dbReference type="SUPFAM" id="SSF81345">
    <property type="entry name" value="ABC transporter involved in vitamin B12 uptake, BtuC"/>
    <property type="match status" value="1"/>
</dbReference>
<dbReference type="GO" id="GO:0022857">
    <property type="term" value="F:transmembrane transporter activity"/>
    <property type="evidence" value="ECO:0007669"/>
    <property type="project" value="InterPro"/>
</dbReference>
<reference evidence="9" key="1">
    <citation type="journal article" date="2020" name="mSystems">
        <title>Genome- and Community-Level Interaction Insights into Carbon Utilization and Element Cycling Functions of Hydrothermarchaeota in Hydrothermal Sediment.</title>
        <authorList>
            <person name="Zhou Z."/>
            <person name="Liu Y."/>
            <person name="Xu W."/>
            <person name="Pan J."/>
            <person name="Luo Z.H."/>
            <person name="Li M."/>
        </authorList>
    </citation>
    <scope>NUCLEOTIDE SEQUENCE [LARGE SCALE GENOMIC DNA]</scope>
    <source>
        <strain evidence="9">HyVt-115</strain>
    </source>
</reference>
<feature type="transmembrane region" description="Helical" evidence="8">
    <location>
        <begin position="260"/>
        <end position="282"/>
    </location>
</feature>
<keyword evidence="4" id="KW-1003">Cell membrane</keyword>
<comment type="subcellular location">
    <subcellularLocation>
        <location evidence="1">Cell membrane</location>
        <topology evidence="1">Multi-pass membrane protein</topology>
    </subcellularLocation>
</comment>
<dbReference type="EMBL" id="DQWS01000088">
    <property type="protein sequence ID" value="HDD52882.1"/>
    <property type="molecule type" value="Genomic_DNA"/>
</dbReference>
<feature type="transmembrane region" description="Helical" evidence="8">
    <location>
        <begin position="97"/>
        <end position="115"/>
    </location>
</feature>
<feature type="transmembrane region" description="Helical" evidence="8">
    <location>
        <begin position="288"/>
        <end position="307"/>
    </location>
</feature>